<feature type="transmembrane region" description="Helical" evidence="1">
    <location>
        <begin position="110"/>
        <end position="133"/>
    </location>
</feature>
<reference evidence="2 3" key="1">
    <citation type="submission" date="2016-10" db="EMBL/GenBank/DDBJ databases">
        <authorList>
            <person name="de Groot N.N."/>
        </authorList>
    </citation>
    <scope>NUCLEOTIDE SEQUENCE [LARGE SCALE GENOMIC DNA]</scope>
    <source>
        <strain evidence="2 3">CGMCC 1.10238</strain>
    </source>
</reference>
<feature type="transmembrane region" description="Helical" evidence="1">
    <location>
        <begin position="61"/>
        <end position="78"/>
    </location>
</feature>
<evidence type="ECO:0000313" key="3">
    <source>
        <dbReference type="Proteomes" id="UP000198809"/>
    </source>
</evidence>
<feature type="transmembrane region" description="Helical" evidence="1">
    <location>
        <begin position="181"/>
        <end position="201"/>
    </location>
</feature>
<feature type="transmembrane region" description="Helical" evidence="1">
    <location>
        <begin position="232"/>
        <end position="251"/>
    </location>
</feature>
<gene>
    <name evidence="2" type="ORF">SAMN04487895_106119</name>
</gene>
<dbReference type="PANTHER" id="PTHR36832:SF1">
    <property type="entry name" value="SLR1174 PROTEIN"/>
    <property type="match status" value="1"/>
</dbReference>
<dbReference type="STRING" id="1333845.SAMN04487895_106119"/>
<dbReference type="Proteomes" id="UP000198809">
    <property type="component" value="Unassembled WGS sequence"/>
</dbReference>
<dbReference type="PANTHER" id="PTHR36832">
    <property type="entry name" value="SLR1174 PROTEIN-RELATED"/>
    <property type="match status" value="1"/>
</dbReference>
<keyword evidence="1" id="KW-1133">Transmembrane helix</keyword>
<feature type="transmembrane region" description="Helical" evidence="1">
    <location>
        <begin position="145"/>
        <end position="169"/>
    </location>
</feature>
<proteinExistence type="predicted"/>
<organism evidence="2 3">
    <name type="scientific">Paenibacillus sophorae</name>
    <dbReference type="NCBI Taxonomy" id="1333845"/>
    <lineage>
        <taxon>Bacteria</taxon>
        <taxon>Bacillati</taxon>
        <taxon>Bacillota</taxon>
        <taxon>Bacilli</taxon>
        <taxon>Bacillales</taxon>
        <taxon>Paenibacillaceae</taxon>
        <taxon>Paenibacillus</taxon>
    </lineage>
</organism>
<feature type="transmembrane region" description="Helical" evidence="1">
    <location>
        <begin position="21"/>
        <end position="41"/>
    </location>
</feature>
<keyword evidence="1" id="KW-0472">Membrane</keyword>
<evidence type="ECO:0000256" key="1">
    <source>
        <dbReference type="SAM" id="Phobius"/>
    </source>
</evidence>
<name>A0A1H8N999_9BACL</name>
<accession>A0A1H8N999</accession>
<dbReference type="EMBL" id="FODH01000006">
    <property type="protein sequence ID" value="SEO26180.1"/>
    <property type="molecule type" value="Genomic_DNA"/>
</dbReference>
<evidence type="ECO:0000313" key="2">
    <source>
        <dbReference type="EMBL" id="SEO26180.1"/>
    </source>
</evidence>
<protein>
    <submittedName>
        <fullName evidence="2">ABC-2 type transport system permease protein</fullName>
    </submittedName>
</protein>
<sequence length="267" mass="30914">MRLFLKMILLNLKVFLAYPRGFLISIVIHPFMLILNIYLFHSIYAYNGSSHIKGYDLTQMIWYYAVGTFVWIFTFNFTDRRMSNYILSGDIGPLLLRPVSLFRFELANAIALRTAGVLFEFIPDMIIYSLILPPTFMTLASFGKFLSIIAPAFILHFLMNYLIGMTAILTHNNEGIHRLKYALLQLLGGTLIPLEFFPEWLRHICDALPFQYIFYEPIRIFINHPDTAPLGIWLHVLLMQLLWIAIFYAAIRIIWAVLIKKVVVAGG</sequence>
<dbReference type="RefSeq" id="WP_036601091.1">
    <property type="nucleotide sequence ID" value="NZ_FODH01000006.1"/>
</dbReference>
<keyword evidence="1" id="KW-0812">Transmembrane</keyword>
<dbReference type="AlphaFoldDB" id="A0A1H8N999"/>